<proteinExistence type="predicted"/>
<organism evidence="1 2">
    <name type="scientific">Leptospira bouyouniensis</name>
    <dbReference type="NCBI Taxonomy" id="2484911"/>
    <lineage>
        <taxon>Bacteria</taxon>
        <taxon>Pseudomonadati</taxon>
        <taxon>Spirochaetota</taxon>
        <taxon>Spirochaetia</taxon>
        <taxon>Leptospirales</taxon>
        <taxon>Leptospiraceae</taxon>
        <taxon>Leptospira</taxon>
    </lineage>
</organism>
<evidence type="ECO:0000313" key="2">
    <source>
        <dbReference type="Proteomes" id="UP000297641"/>
    </source>
</evidence>
<gene>
    <name evidence="1" type="ORF">EHQ43_08845</name>
</gene>
<dbReference type="RefSeq" id="WP_135770879.1">
    <property type="nucleotide sequence ID" value="NZ_RQFT01000008.1"/>
</dbReference>
<reference evidence="1 2" key="1">
    <citation type="journal article" date="2019" name="PLoS Negl. Trop. Dis.">
        <title>Revisiting the worldwide diversity of Leptospira species in the environment.</title>
        <authorList>
            <person name="Vincent A.T."/>
            <person name="Schiettekatte O."/>
            <person name="Bourhy P."/>
            <person name="Veyrier F.J."/>
            <person name="Picardeau M."/>
        </authorList>
    </citation>
    <scope>NUCLEOTIDE SEQUENCE [LARGE SCALE GENOMIC DNA]</scope>
    <source>
        <strain evidence="1 2">201800273</strain>
    </source>
</reference>
<accession>A0A7I0HSJ0</accession>
<dbReference type="EMBL" id="RQFT01000008">
    <property type="protein sequence ID" value="TGL06508.1"/>
    <property type="molecule type" value="Genomic_DNA"/>
</dbReference>
<sequence>MIFILIRETHVELPEVGKRCIDRLPLVSNATIEKLFLHCDQMGLSRISGNGTDSIFVRTSDLSSVKNGLKDFFKIQTPLKITEQFVIFEQELGE</sequence>
<evidence type="ECO:0000313" key="1">
    <source>
        <dbReference type="EMBL" id="TGL06508.1"/>
    </source>
</evidence>
<protein>
    <submittedName>
        <fullName evidence="1">Uncharacterized protein</fullName>
    </submittedName>
</protein>
<dbReference type="AlphaFoldDB" id="A0A7I0HSJ0"/>
<dbReference type="Proteomes" id="UP000297641">
    <property type="component" value="Unassembled WGS sequence"/>
</dbReference>
<comment type="caution">
    <text evidence="1">The sequence shown here is derived from an EMBL/GenBank/DDBJ whole genome shotgun (WGS) entry which is preliminary data.</text>
</comment>
<name>A0A7I0HSJ0_9LEPT</name>